<name>A0A8X7C4G8_9ARAC</name>
<keyword evidence="2" id="KW-1185">Reference proteome</keyword>
<evidence type="ECO:0000313" key="1">
    <source>
        <dbReference type="EMBL" id="GFY56851.1"/>
    </source>
</evidence>
<evidence type="ECO:0000313" key="2">
    <source>
        <dbReference type="Proteomes" id="UP000886998"/>
    </source>
</evidence>
<gene>
    <name evidence="1" type="ORF">TNIN_430091</name>
</gene>
<dbReference type="AlphaFoldDB" id="A0A8X7C4G8"/>
<reference evidence="1" key="1">
    <citation type="submission" date="2020-08" db="EMBL/GenBank/DDBJ databases">
        <title>Multicomponent nature underlies the extraordinary mechanical properties of spider dragline silk.</title>
        <authorList>
            <person name="Kono N."/>
            <person name="Nakamura H."/>
            <person name="Mori M."/>
            <person name="Yoshida Y."/>
            <person name="Ohtoshi R."/>
            <person name="Malay A.D."/>
            <person name="Moran D.A.P."/>
            <person name="Tomita M."/>
            <person name="Numata K."/>
            <person name="Arakawa K."/>
        </authorList>
    </citation>
    <scope>NUCLEOTIDE SEQUENCE</scope>
</reference>
<proteinExistence type="predicted"/>
<dbReference type="Proteomes" id="UP000886998">
    <property type="component" value="Unassembled WGS sequence"/>
</dbReference>
<protein>
    <submittedName>
        <fullName evidence="1">Uncharacterized protein</fullName>
    </submittedName>
</protein>
<sequence length="70" mass="8140">MTRVLIERGHRTKGDGIRYGTRGASARITSDNVRVEEDRCYRKASGLRVRKLCVVIPREMFFYEDFGGRM</sequence>
<dbReference type="EMBL" id="BMAV01011184">
    <property type="protein sequence ID" value="GFY56851.1"/>
    <property type="molecule type" value="Genomic_DNA"/>
</dbReference>
<comment type="caution">
    <text evidence="1">The sequence shown here is derived from an EMBL/GenBank/DDBJ whole genome shotgun (WGS) entry which is preliminary data.</text>
</comment>
<accession>A0A8X7C4G8</accession>
<organism evidence="1 2">
    <name type="scientific">Trichonephila inaurata madagascariensis</name>
    <dbReference type="NCBI Taxonomy" id="2747483"/>
    <lineage>
        <taxon>Eukaryota</taxon>
        <taxon>Metazoa</taxon>
        <taxon>Ecdysozoa</taxon>
        <taxon>Arthropoda</taxon>
        <taxon>Chelicerata</taxon>
        <taxon>Arachnida</taxon>
        <taxon>Araneae</taxon>
        <taxon>Araneomorphae</taxon>
        <taxon>Entelegynae</taxon>
        <taxon>Araneoidea</taxon>
        <taxon>Nephilidae</taxon>
        <taxon>Trichonephila</taxon>
        <taxon>Trichonephila inaurata</taxon>
    </lineage>
</organism>